<dbReference type="RefSeq" id="WP_184627763.1">
    <property type="nucleotide sequence ID" value="NZ_JACHCC010000010.1"/>
</dbReference>
<proteinExistence type="predicted"/>
<dbReference type="GO" id="GO:0000976">
    <property type="term" value="F:transcription cis-regulatory region binding"/>
    <property type="evidence" value="ECO:0007669"/>
    <property type="project" value="TreeGrafter"/>
</dbReference>
<dbReference type="GO" id="GO:0003700">
    <property type="term" value="F:DNA-binding transcription factor activity"/>
    <property type="evidence" value="ECO:0007669"/>
    <property type="project" value="TreeGrafter"/>
</dbReference>
<evidence type="ECO:0000256" key="1">
    <source>
        <dbReference type="ARBA" id="ARBA00023015"/>
    </source>
</evidence>
<dbReference type="EMBL" id="JACHCC010000010">
    <property type="protein sequence ID" value="MBB6501740.1"/>
    <property type="molecule type" value="Genomic_DNA"/>
</dbReference>
<dbReference type="CDD" id="cd01392">
    <property type="entry name" value="HTH_LacI"/>
    <property type="match status" value="1"/>
</dbReference>
<evidence type="ECO:0000313" key="6">
    <source>
        <dbReference type="Proteomes" id="UP000521017"/>
    </source>
</evidence>
<keyword evidence="3" id="KW-0804">Transcription</keyword>
<dbReference type="InterPro" id="IPR010982">
    <property type="entry name" value="Lambda_DNA-bd_dom_sf"/>
</dbReference>
<gene>
    <name evidence="5" type="ORF">HDF25_003915</name>
</gene>
<sequence length="339" mass="37587">MENVTLRILADKLNLSVTTVSKALRDSYEISEPTKQKVRELATALHYTPNAYARSLRTGKSETIGVVLPEVADHFFALVINGIESVAKTAGYHVLIYLTHEDYNREKEILEYIRKGRIDGLLISVTKETTVADHITKFAPENIPVIFFDRMMEQVEVPKVVTNDFESCYQATQHLLDSGCKQINLCTISDNLIISKQRIAGYIKALQDNNIPAGKDNILFCREDDNSYTQIYNLLKSENRPDGIISLVDKLTLPVYIASEKLGLTIPGELKLVSYSNNPSAGILNPSLTTVSQPAFQIGQTAAKLLISSMGSKRNQVLNEVTVIPSNLVIRASSGQKTN</sequence>
<dbReference type="InterPro" id="IPR000843">
    <property type="entry name" value="HTH_LacI"/>
</dbReference>
<dbReference type="SUPFAM" id="SSF53822">
    <property type="entry name" value="Periplasmic binding protein-like I"/>
    <property type="match status" value="1"/>
</dbReference>
<accession>A0A7X0MLE6</accession>
<dbReference type="Gene3D" id="1.10.260.40">
    <property type="entry name" value="lambda repressor-like DNA-binding domains"/>
    <property type="match status" value="1"/>
</dbReference>
<dbReference type="PROSITE" id="PS50932">
    <property type="entry name" value="HTH_LACI_2"/>
    <property type="match status" value="1"/>
</dbReference>
<dbReference type="CDD" id="cd06267">
    <property type="entry name" value="PBP1_LacI_sugar_binding-like"/>
    <property type="match status" value="1"/>
</dbReference>
<name>A0A7X0MLE6_9SPHI</name>
<comment type="caution">
    <text evidence="5">The sequence shown here is derived from an EMBL/GenBank/DDBJ whole genome shotgun (WGS) entry which is preliminary data.</text>
</comment>
<evidence type="ECO:0000256" key="2">
    <source>
        <dbReference type="ARBA" id="ARBA00023125"/>
    </source>
</evidence>
<dbReference type="InterPro" id="IPR028082">
    <property type="entry name" value="Peripla_BP_I"/>
</dbReference>
<dbReference type="Gene3D" id="3.40.50.2300">
    <property type="match status" value="2"/>
</dbReference>
<feature type="domain" description="HTH lacI-type" evidence="4">
    <location>
        <begin position="4"/>
        <end position="58"/>
    </location>
</feature>
<dbReference type="SMART" id="SM00354">
    <property type="entry name" value="HTH_LACI"/>
    <property type="match status" value="1"/>
</dbReference>
<dbReference type="SUPFAM" id="SSF47413">
    <property type="entry name" value="lambda repressor-like DNA-binding domains"/>
    <property type="match status" value="1"/>
</dbReference>
<protein>
    <submittedName>
        <fullName evidence="5">LacI family transcriptional regulator</fullName>
    </submittedName>
</protein>
<dbReference type="Pfam" id="PF00532">
    <property type="entry name" value="Peripla_BP_1"/>
    <property type="match status" value="1"/>
</dbReference>
<dbReference type="InterPro" id="IPR001761">
    <property type="entry name" value="Peripla_BP/Lac1_sug-bd_dom"/>
</dbReference>
<dbReference type="Pfam" id="PF00356">
    <property type="entry name" value="LacI"/>
    <property type="match status" value="1"/>
</dbReference>
<dbReference type="PANTHER" id="PTHR30146">
    <property type="entry name" value="LACI-RELATED TRANSCRIPTIONAL REPRESSOR"/>
    <property type="match status" value="1"/>
</dbReference>
<dbReference type="PANTHER" id="PTHR30146:SF109">
    <property type="entry name" value="HTH-TYPE TRANSCRIPTIONAL REGULATOR GALS"/>
    <property type="match status" value="1"/>
</dbReference>
<dbReference type="AlphaFoldDB" id="A0A7X0MLE6"/>
<dbReference type="Proteomes" id="UP000521017">
    <property type="component" value="Unassembled WGS sequence"/>
</dbReference>
<evidence type="ECO:0000259" key="4">
    <source>
        <dbReference type="PROSITE" id="PS50932"/>
    </source>
</evidence>
<reference evidence="5 6" key="1">
    <citation type="submission" date="2020-08" db="EMBL/GenBank/DDBJ databases">
        <title>Genomic Encyclopedia of Type Strains, Phase IV (KMG-V): Genome sequencing to study the core and pangenomes of soil and plant-associated prokaryotes.</title>
        <authorList>
            <person name="Whitman W."/>
        </authorList>
    </citation>
    <scope>NUCLEOTIDE SEQUENCE [LARGE SCALE GENOMIC DNA]</scope>
    <source>
        <strain evidence="5 6">M2T3</strain>
    </source>
</reference>
<keyword evidence="1" id="KW-0805">Transcription regulation</keyword>
<organism evidence="5 6">
    <name type="scientific">Pedobacter cryoconitis</name>
    <dbReference type="NCBI Taxonomy" id="188932"/>
    <lineage>
        <taxon>Bacteria</taxon>
        <taxon>Pseudomonadati</taxon>
        <taxon>Bacteroidota</taxon>
        <taxon>Sphingobacteriia</taxon>
        <taxon>Sphingobacteriales</taxon>
        <taxon>Sphingobacteriaceae</taxon>
        <taxon>Pedobacter</taxon>
    </lineage>
</organism>
<evidence type="ECO:0000256" key="3">
    <source>
        <dbReference type="ARBA" id="ARBA00023163"/>
    </source>
</evidence>
<keyword evidence="2" id="KW-0238">DNA-binding</keyword>
<evidence type="ECO:0000313" key="5">
    <source>
        <dbReference type="EMBL" id="MBB6501740.1"/>
    </source>
</evidence>